<dbReference type="PRINTS" id="PR00038">
    <property type="entry name" value="HTHLUXR"/>
</dbReference>
<organism evidence="7 8">
    <name type="scientific">Sphingomonas cavernae</name>
    <dbReference type="NCBI Taxonomy" id="2320861"/>
    <lineage>
        <taxon>Bacteria</taxon>
        <taxon>Pseudomonadati</taxon>
        <taxon>Pseudomonadota</taxon>
        <taxon>Alphaproteobacteria</taxon>
        <taxon>Sphingomonadales</taxon>
        <taxon>Sphingomonadaceae</taxon>
        <taxon>Sphingomonas</taxon>
    </lineage>
</organism>
<feature type="modified residue" description="4-aspartylphosphate" evidence="4">
    <location>
        <position position="55"/>
    </location>
</feature>
<evidence type="ECO:0000256" key="4">
    <source>
        <dbReference type="PROSITE-ProRule" id="PRU00169"/>
    </source>
</evidence>
<gene>
    <name evidence="7" type="ORF">D3876_17745</name>
</gene>
<dbReference type="InterPro" id="IPR011006">
    <property type="entry name" value="CheY-like_superfamily"/>
</dbReference>
<evidence type="ECO:0000256" key="1">
    <source>
        <dbReference type="ARBA" id="ARBA00023015"/>
    </source>
</evidence>
<proteinExistence type="predicted"/>
<evidence type="ECO:0000259" key="6">
    <source>
        <dbReference type="PROSITE" id="PS50110"/>
    </source>
</evidence>
<feature type="domain" description="HTH luxR-type" evidence="5">
    <location>
        <begin position="136"/>
        <end position="201"/>
    </location>
</feature>
<keyword evidence="1" id="KW-0805">Transcription regulation</keyword>
<evidence type="ECO:0000313" key="7">
    <source>
        <dbReference type="EMBL" id="RJF85732.1"/>
    </source>
</evidence>
<comment type="caution">
    <text evidence="7">The sequence shown here is derived from an EMBL/GenBank/DDBJ whole genome shotgun (WGS) entry which is preliminary data.</text>
</comment>
<dbReference type="OrthoDB" id="9782655at2"/>
<dbReference type="PANTHER" id="PTHR44688:SF16">
    <property type="entry name" value="DNA-BINDING TRANSCRIPTIONAL ACTIVATOR DEVR_DOSR"/>
    <property type="match status" value="1"/>
</dbReference>
<evidence type="ECO:0000313" key="8">
    <source>
        <dbReference type="Proteomes" id="UP000286100"/>
    </source>
</evidence>
<dbReference type="PROSITE" id="PS50110">
    <property type="entry name" value="RESPONSE_REGULATORY"/>
    <property type="match status" value="1"/>
</dbReference>
<evidence type="ECO:0000259" key="5">
    <source>
        <dbReference type="PROSITE" id="PS50043"/>
    </source>
</evidence>
<dbReference type="PANTHER" id="PTHR44688">
    <property type="entry name" value="DNA-BINDING TRANSCRIPTIONAL ACTIVATOR DEVR_DOSR"/>
    <property type="match status" value="1"/>
</dbReference>
<dbReference type="SMART" id="SM00448">
    <property type="entry name" value="REC"/>
    <property type="match status" value="1"/>
</dbReference>
<accession>A0A418W6T4</accession>
<dbReference type="CDD" id="cd06170">
    <property type="entry name" value="LuxR_C_like"/>
    <property type="match status" value="1"/>
</dbReference>
<sequence>MTTRNLYIVDDDDIVRSSLQSLMSVMPDMAIRGFRSGDAFLAAADALAPGCLLLDLHMPGTSGIDVLKAIGVHQSRFVAIVLTGQGDVSLAVLAMKAGAIDFIEKPCDHLALIQAIDLAFARQAHSSLEVARVEAAAAKLALLSSRERDVLRGLIDGRSNKAIAYDLDISPRTVEIYRAKVMEKLEVRSLSEALGIAFAGGWFPAG</sequence>
<feature type="domain" description="Response regulatory" evidence="6">
    <location>
        <begin position="5"/>
        <end position="120"/>
    </location>
</feature>
<dbReference type="RefSeq" id="WP_119764767.1">
    <property type="nucleotide sequence ID" value="NZ_QYUM01000004.1"/>
</dbReference>
<dbReference type="Gene3D" id="3.40.50.2300">
    <property type="match status" value="1"/>
</dbReference>
<dbReference type="Gene3D" id="1.10.10.10">
    <property type="entry name" value="Winged helix-like DNA-binding domain superfamily/Winged helix DNA-binding domain"/>
    <property type="match status" value="1"/>
</dbReference>
<dbReference type="GO" id="GO:0000160">
    <property type="term" value="P:phosphorelay signal transduction system"/>
    <property type="evidence" value="ECO:0007669"/>
    <property type="project" value="InterPro"/>
</dbReference>
<dbReference type="InterPro" id="IPR000792">
    <property type="entry name" value="Tscrpt_reg_LuxR_C"/>
</dbReference>
<evidence type="ECO:0000256" key="3">
    <source>
        <dbReference type="ARBA" id="ARBA00023163"/>
    </source>
</evidence>
<dbReference type="EMBL" id="QYUM01000004">
    <property type="protein sequence ID" value="RJF85732.1"/>
    <property type="molecule type" value="Genomic_DNA"/>
</dbReference>
<dbReference type="Pfam" id="PF00072">
    <property type="entry name" value="Response_reg"/>
    <property type="match status" value="1"/>
</dbReference>
<dbReference type="InterPro" id="IPR036388">
    <property type="entry name" value="WH-like_DNA-bd_sf"/>
</dbReference>
<keyword evidence="8" id="KW-1185">Reference proteome</keyword>
<name>A0A418W6T4_9SPHN</name>
<dbReference type="SUPFAM" id="SSF46894">
    <property type="entry name" value="C-terminal effector domain of the bipartite response regulators"/>
    <property type="match status" value="1"/>
</dbReference>
<dbReference type="Pfam" id="PF00196">
    <property type="entry name" value="GerE"/>
    <property type="match status" value="1"/>
</dbReference>
<evidence type="ECO:0000256" key="2">
    <source>
        <dbReference type="ARBA" id="ARBA00023125"/>
    </source>
</evidence>
<dbReference type="SUPFAM" id="SSF52172">
    <property type="entry name" value="CheY-like"/>
    <property type="match status" value="1"/>
</dbReference>
<keyword evidence="3" id="KW-0804">Transcription</keyword>
<dbReference type="GO" id="GO:0006355">
    <property type="term" value="P:regulation of DNA-templated transcription"/>
    <property type="evidence" value="ECO:0007669"/>
    <property type="project" value="InterPro"/>
</dbReference>
<protein>
    <submittedName>
        <fullName evidence="7">Response regulator</fullName>
    </submittedName>
</protein>
<dbReference type="InterPro" id="IPR001789">
    <property type="entry name" value="Sig_transdc_resp-reg_receiver"/>
</dbReference>
<dbReference type="SMART" id="SM00421">
    <property type="entry name" value="HTH_LUXR"/>
    <property type="match status" value="1"/>
</dbReference>
<keyword evidence="4" id="KW-0597">Phosphoprotein</keyword>
<keyword evidence="2" id="KW-0238">DNA-binding</keyword>
<dbReference type="Proteomes" id="UP000286100">
    <property type="component" value="Unassembled WGS sequence"/>
</dbReference>
<dbReference type="PROSITE" id="PS50043">
    <property type="entry name" value="HTH_LUXR_2"/>
    <property type="match status" value="1"/>
</dbReference>
<reference evidence="7 8" key="1">
    <citation type="submission" date="2018-09" db="EMBL/GenBank/DDBJ databases">
        <authorList>
            <person name="Zhu H."/>
        </authorList>
    </citation>
    <scope>NUCLEOTIDE SEQUENCE [LARGE SCALE GENOMIC DNA]</scope>
    <source>
        <strain evidence="7 8">K2R01-6</strain>
    </source>
</reference>
<dbReference type="GO" id="GO:0003677">
    <property type="term" value="F:DNA binding"/>
    <property type="evidence" value="ECO:0007669"/>
    <property type="project" value="UniProtKB-KW"/>
</dbReference>
<dbReference type="InterPro" id="IPR016032">
    <property type="entry name" value="Sig_transdc_resp-reg_C-effctor"/>
</dbReference>
<dbReference type="AlphaFoldDB" id="A0A418W6T4"/>